<proteinExistence type="predicted"/>
<feature type="compositionally biased region" description="Acidic residues" evidence="1">
    <location>
        <begin position="29"/>
        <end position="44"/>
    </location>
</feature>
<dbReference type="AlphaFoldDB" id="A0A3N4KQD5"/>
<protein>
    <submittedName>
        <fullName evidence="2">Uncharacterized protein</fullName>
    </submittedName>
</protein>
<reference evidence="2 3" key="1">
    <citation type="journal article" date="2018" name="Nat. Ecol. Evol.">
        <title>Pezizomycetes genomes reveal the molecular basis of ectomycorrhizal truffle lifestyle.</title>
        <authorList>
            <person name="Murat C."/>
            <person name="Payen T."/>
            <person name="Noel B."/>
            <person name="Kuo A."/>
            <person name="Morin E."/>
            <person name="Chen J."/>
            <person name="Kohler A."/>
            <person name="Krizsan K."/>
            <person name="Balestrini R."/>
            <person name="Da Silva C."/>
            <person name="Montanini B."/>
            <person name="Hainaut M."/>
            <person name="Levati E."/>
            <person name="Barry K.W."/>
            <person name="Belfiori B."/>
            <person name="Cichocki N."/>
            <person name="Clum A."/>
            <person name="Dockter R.B."/>
            <person name="Fauchery L."/>
            <person name="Guy J."/>
            <person name="Iotti M."/>
            <person name="Le Tacon F."/>
            <person name="Lindquist E.A."/>
            <person name="Lipzen A."/>
            <person name="Malagnac F."/>
            <person name="Mello A."/>
            <person name="Molinier V."/>
            <person name="Miyauchi S."/>
            <person name="Poulain J."/>
            <person name="Riccioni C."/>
            <person name="Rubini A."/>
            <person name="Sitrit Y."/>
            <person name="Splivallo R."/>
            <person name="Traeger S."/>
            <person name="Wang M."/>
            <person name="Zifcakova L."/>
            <person name="Wipf D."/>
            <person name="Zambonelli A."/>
            <person name="Paolocci F."/>
            <person name="Nowrousian M."/>
            <person name="Ottonello S."/>
            <person name="Baldrian P."/>
            <person name="Spatafora J.W."/>
            <person name="Henrissat B."/>
            <person name="Nagy L.G."/>
            <person name="Aury J.M."/>
            <person name="Wincker P."/>
            <person name="Grigoriev I.V."/>
            <person name="Bonfante P."/>
            <person name="Martin F.M."/>
        </authorList>
    </citation>
    <scope>NUCLEOTIDE SEQUENCE [LARGE SCALE GENOMIC DNA]</scope>
    <source>
        <strain evidence="2 3">CCBAS932</strain>
    </source>
</reference>
<dbReference type="EMBL" id="ML119127">
    <property type="protein sequence ID" value="RPB12710.1"/>
    <property type="molecule type" value="Genomic_DNA"/>
</dbReference>
<evidence type="ECO:0000313" key="2">
    <source>
        <dbReference type="EMBL" id="RPB12710.1"/>
    </source>
</evidence>
<gene>
    <name evidence="2" type="ORF">P167DRAFT_574077</name>
</gene>
<sequence length="50" mass="5629">MLLSFGNWRIDNNGDSTGTETDHGSPDEKDNEDDNDADDEDDNVISEHFE</sequence>
<evidence type="ECO:0000313" key="3">
    <source>
        <dbReference type="Proteomes" id="UP000277580"/>
    </source>
</evidence>
<evidence type="ECO:0000256" key="1">
    <source>
        <dbReference type="SAM" id="MobiDB-lite"/>
    </source>
</evidence>
<name>A0A3N4KQD5_9PEZI</name>
<keyword evidence="3" id="KW-1185">Reference proteome</keyword>
<dbReference type="InParanoid" id="A0A3N4KQD5"/>
<dbReference type="Proteomes" id="UP000277580">
    <property type="component" value="Unassembled WGS sequence"/>
</dbReference>
<accession>A0A3N4KQD5</accession>
<organism evidence="2 3">
    <name type="scientific">Morchella conica CCBAS932</name>
    <dbReference type="NCBI Taxonomy" id="1392247"/>
    <lineage>
        <taxon>Eukaryota</taxon>
        <taxon>Fungi</taxon>
        <taxon>Dikarya</taxon>
        <taxon>Ascomycota</taxon>
        <taxon>Pezizomycotina</taxon>
        <taxon>Pezizomycetes</taxon>
        <taxon>Pezizales</taxon>
        <taxon>Morchellaceae</taxon>
        <taxon>Morchella</taxon>
    </lineage>
</organism>
<feature type="region of interest" description="Disordered" evidence="1">
    <location>
        <begin position="1"/>
        <end position="50"/>
    </location>
</feature>